<keyword evidence="5" id="KW-0378">Hydrolase</keyword>
<evidence type="ECO:0000256" key="2">
    <source>
        <dbReference type="ARBA" id="ARBA00022747"/>
    </source>
</evidence>
<evidence type="ECO:0000259" key="4">
    <source>
        <dbReference type="Pfam" id="PF01420"/>
    </source>
</evidence>
<dbReference type="PANTHER" id="PTHR30408:SF12">
    <property type="entry name" value="TYPE I RESTRICTION ENZYME MJAVIII SPECIFICITY SUBUNIT"/>
    <property type="match status" value="1"/>
</dbReference>
<dbReference type="Pfam" id="PF01420">
    <property type="entry name" value="Methylase_S"/>
    <property type="match status" value="1"/>
</dbReference>
<keyword evidence="6" id="KW-1185">Reference proteome</keyword>
<dbReference type="Proteomes" id="UP000218023">
    <property type="component" value="Unassembled WGS sequence"/>
</dbReference>
<dbReference type="PANTHER" id="PTHR30408">
    <property type="entry name" value="TYPE-1 RESTRICTION ENZYME ECOKI SPECIFICITY PROTEIN"/>
    <property type="match status" value="1"/>
</dbReference>
<dbReference type="OrthoDB" id="164285at2"/>
<dbReference type="AlphaFoldDB" id="A0A2A2GEM4"/>
<dbReference type="InterPro" id="IPR044946">
    <property type="entry name" value="Restrct_endonuc_typeI_TRD_sf"/>
</dbReference>
<evidence type="ECO:0000256" key="3">
    <source>
        <dbReference type="ARBA" id="ARBA00023125"/>
    </source>
</evidence>
<evidence type="ECO:0000256" key="1">
    <source>
        <dbReference type="ARBA" id="ARBA00010923"/>
    </source>
</evidence>
<dbReference type="GO" id="GO:0003677">
    <property type="term" value="F:DNA binding"/>
    <property type="evidence" value="ECO:0007669"/>
    <property type="project" value="UniProtKB-KW"/>
</dbReference>
<dbReference type="Gene3D" id="3.90.220.20">
    <property type="entry name" value="DNA methylase specificity domains"/>
    <property type="match status" value="2"/>
</dbReference>
<keyword evidence="3" id="KW-0238">DNA-binding</keyword>
<evidence type="ECO:0000313" key="6">
    <source>
        <dbReference type="Proteomes" id="UP000218023"/>
    </source>
</evidence>
<keyword evidence="5" id="KW-0540">Nuclease</keyword>
<dbReference type="RefSeq" id="WP_095641407.1">
    <property type="nucleotide sequence ID" value="NZ_NSJZ01000032.1"/>
</dbReference>
<comment type="similarity">
    <text evidence="1">Belongs to the type-I restriction system S methylase family.</text>
</comment>
<dbReference type="GO" id="GO:0004519">
    <property type="term" value="F:endonuclease activity"/>
    <property type="evidence" value="ECO:0007669"/>
    <property type="project" value="UniProtKB-KW"/>
</dbReference>
<dbReference type="GO" id="GO:0009307">
    <property type="term" value="P:DNA restriction-modification system"/>
    <property type="evidence" value="ECO:0007669"/>
    <property type="project" value="UniProtKB-KW"/>
</dbReference>
<evidence type="ECO:0000313" key="5">
    <source>
        <dbReference type="EMBL" id="PAU95444.1"/>
    </source>
</evidence>
<keyword evidence="5" id="KW-0255">Endonuclease</keyword>
<dbReference type="InterPro" id="IPR000055">
    <property type="entry name" value="Restrct_endonuc_typeI_TRD"/>
</dbReference>
<dbReference type="InterPro" id="IPR052021">
    <property type="entry name" value="Type-I_RS_S_subunit"/>
</dbReference>
<gene>
    <name evidence="5" type="ORF">CK240_16495</name>
</gene>
<dbReference type="EMBL" id="NSJZ01000032">
    <property type="protein sequence ID" value="PAU95444.1"/>
    <property type="molecule type" value="Genomic_DNA"/>
</dbReference>
<accession>A0A2A2GEM4</accession>
<reference evidence="5 6" key="1">
    <citation type="submission" date="2017-09" db="EMBL/GenBank/DDBJ databases">
        <title>Paracoccus alkalisoli sp. nov., isolated from saline alkaline soil.</title>
        <authorList>
            <person name="Dong X."/>
            <person name="Zhang G."/>
        </authorList>
    </citation>
    <scope>NUCLEOTIDE SEQUENCE [LARGE SCALE GENOMIC DNA]</scope>
    <source>
        <strain evidence="5 6">WN007</strain>
    </source>
</reference>
<name>A0A2A2GEM4_9RHOB</name>
<feature type="domain" description="Type I restriction modification DNA specificity" evidence="4">
    <location>
        <begin position="125"/>
        <end position="173"/>
    </location>
</feature>
<dbReference type="SUPFAM" id="SSF116734">
    <property type="entry name" value="DNA methylase specificity domain"/>
    <property type="match status" value="2"/>
</dbReference>
<protein>
    <submittedName>
        <fullName evidence="5">Restriction endonuclease subunit S</fullName>
    </submittedName>
</protein>
<proteinExistence type="inferred from homology"/>
<comment type="caution">
    <text evidence="5">The sequence shown here is derived from an EMBL/GenBank/DDBJ whole genome shotgun (WGS) entry which is preliminary data.</text>
</comment>
<sequence length="385" mass="42902">MRDKSVPLSEVLQLDINAVDIDANTTYEMSGVYGFGRGLFHREPLRGSETTYKRFHHLSVGQVVLSQLKGWEGAIAVVDPENSGRFLSTQFPTFRCDEERAIIAYVGWFLKYAPNWHALRRKSRGMGARRDTISPEKFLSLKIPLPSLDDQRRIVERLDQVAALVDERRNAIEAAERETRALLLKAFQRAIDGAPLRPMAEVAPLMRRPVEIDLDASYPELGVRSFGRGTFHKPDLLGADLSWQKLFLVQQGDLVFSNIKAWEGAFAVAGPDDHGRVGSHRYLTCVPTQGLATAEFIWFYLQTSEGLGKVQSASPGSADRNRTLGQGALEAITVPTPPIGRQEWFDRLHAKAREARGIRASTAKDVEALIPAMLHEIFDGRAKAA</sequence>
<organism evidence="5 6">
    <name type="scientific">Paracoccus salipaludis</name>
    <dbReference type="NCBI Taxonomy" id="2032623"/>
    <lineage>
        <taxon>Bacteria</taxon>
        <taxon>Pseudomonadati</taxon>
        <taxon>Pseudomonadota</taxon>
        <taxon>Alphaproteobacteria</taxon>
        <taxon>Rhodobacterales</taxon>
        <taxon>Paracoccaceae</taxon>
        <taxon>Paracoccus</taxon>
    </lineage>
</organism>
<keyword evidence="2" id="KW-0680">Restriction system</keyword>